<dbReference type="Proteomes" id="UP000837857">
    <property type="component" value="Chromosome 13"/>
</dbReference>
<evidence type="ECO:0000256" key="1">
    <source>
        <dbReference type="SAM" id="MobiDB-lite"/>
    </source>
</evidence>
<dbReference type="EMBL" id="OW152825">
    <property type="protein sequence ID" value="CAH2041597.1"/>
    <property type="molecule type" value="Genomic_DNA"/>
</dbReference>
<name>A0ABN8HUM5_9NEOP</name>
<organism evidence="2 3">
    <name type="scientific">Iphiclides podalirius</name>
    <name type="common">scarce swallowtail</name>
    <dbReference type="NCBI Taxonomy" id="110791"/>
    <lineage>
        <taxon>Eukaryota</taxon>
        <taxon>Metazoa</taxon>
        <taxon>Ecdysozoa</taxon>
        <taxon>Arthropoda</taxon>
        <taxon>Hexapoda</taxon>
        <taxon>Insecta</taxon>
        <taxon>Pterygota</taxon>
        <taxon>Neoptera</taxon>
        <taxon>Endopterygota</taxon>
        <taxon>Lepidoptera</taxon>
        <taxon>Glossata</taxon>
        <taxon>Ditrysia</taxon>
        <taxon>Papilionoidea</taxon>
        <taxon>Papilionidae</taxon>
        <taxon>Papilioninae</taxon>
        <taxon>Iphiclides</taxon>
    </lineage>
</organism>
<keyword evidence="3" id="KW-1185">Reference proteome</keyword>
<evidence type="ECO:0000313" key="2">
    <source>
        <dbReference type="EMBL" id="CAH2041597.1"/>
    </source>
</evidence>
<evidence type="ECO:0008006" key="4">
    <source>
        <dbReference type="Google" id="ProtNLM"/>
    </source>
</evidence>
<evidence type="ECO:0000313" key="3">
    <source>
        <dbReference type="Proteomes" id="UP000837857"/>
    </source>
</evidence>
<accession>A0ABN8HUM5</accession>
<feature type="region of interest" description="Disordered" evidence="1">
    <location>
        <begin position="56"/>
        <end position="81"/>
    </location>
</feature>
<protein>
    <recommendedName>
        <fullName evidence="4">Ribosomal protein L2</fullName>
    </recommendedName>
</protein>
<proteinExistence type="predicted"/>
<reference evidence="2" key="1">
    <citation type="submission" date="2022-03" db="EMBL/GenBank/DDBJ databases">
        <authorList>
            <person name="Martin H S."/>
        </authorList>
    </citation>
    <scope>NUCLEOTIDE SEQUENCE</scope>
</reference>
<gene>
    <name evidence="2" type="ORF">IPOD504_LOCUS3278</name>
</gene>
<feature type="region of interest" description="Disordered" evidence="1">
    <location>
        <begin position="1"/>
        <end position="25"/>
    </location>
</feature>
<sequence>MIRSRSTPFRVSIKGQSGHPSGSRCGRIEISANNTTHDIGICVVLKARVLAERGGGLRLSNNNANNNAHTKSGLPSSPELR</sequence>
<feature type="compositionally biased region" description="Polar residues" evidence="1">
    <location>
        <begin position="1"/>
        <end position="20"/>
    </location>
</feature>
<feature type="non-terminal residue" evidence="2">
    <location>
        <position position="81"/>
    </location>
</feature>